<name>A0A2L0UIN9_9MICC</name>
<dbReference type="InterPro" id="IPR027417">
    <property type="entry name" value="P-loop_NTPase"/>
</dbReference>
<dbReference type="AlphaFoldDB" id="A0A2L0UIN9"/>
<feature type="non-terminal residue" evidence="1">
    <location>
        <position position="1"/>
    </location>
</feature>
<dbReference type="Gene3D" id="3.40.50.300">
    <property type="entry name" value="P-loop containing nucleotide triphosphate hydrolases"/>
    <property type="match status" value="1"/>
</dbReference>
<dbReference type="Proteomes" id="UP000239187">
    <property type="component" value="Chromosome"/>
</dbReference>
<proteinExistence type="predicted"/>
<reference evidence="1 2" key="1">
    <citation type="submission" date="2017-11" db="EMBL/GenBank/DDBJ databases">
        <title>Draft genome of Arthrobacter agilis strain UMCV2, a plant growth-promoting rhizobacterium and biocontrol capacity of phytopathogenic fungi.</title>
        <authorList>
            <person name="Martinez-Camara R."/>
            <person name="Santoyo G."/>
            <person name="Moreno-Hagelsieb G."/>
            <person name="Valencia-Cantero E."/>
        </authorList>
    </citation>
    <scope>NUCLEOTIDE SEQUENCE [LARGE SCALE GENOMIC DNA]</scope>
    <source>
        <strain evidence="1 2">UMCV2</strain>
    </source>
</reference>
<dbReference type="RefSeq" id="WP_432206109.1">
    <property type="nucleotide sequence ID" value="NZ_CP024915.1"/>
</dbReference>
<evidence type="ECO:0000313" key="1">
    <source>
        <dbReference type="EMBL" id="AUZ89107.1"/>
    </source>
</evidence>
<gene>
    <name evidence="1" type="ORF">CVO76_16815</name>
</gene>
<evidence type="ECO:0008006" key="3">
    <source>
        <dbReference type="Google" id="ProtNLM"/>
    </source>
</evidence>
<dbReference type="SUPFAM" id="SSF52540">
    <property type="entry name" value="P-loop containing nucleoside triphosphate hydrolases"/>
    <property type="match status" value="1"/>
</dbReference>
<protein>
    <recommendedName>
        <fullName evidence="3">ABC transporter ATP-binding protein</fullName>
    </recommendedName>
</protein>
<sequence>ALLTRSGVVLLDEPTAHLDAEGARSLLADLRRGLPDTAVLLVTHDQDEAALCDGVMALGARTGAERG</sequence>
<accession>A0A2L0UIN9</accession>
<organism evidence="1 2">
    <name type="scientific">Arthrobacter agilis</name>
    <dbReference type="NCBI Taxonomy" id="37921"/>
    <lineage>
        <taxon>Bacteria</taxon>
        <taxon>Bacillati</taxon>
        <taxon>Actinomycetota</taxon>
        <taxon>Actinomycetes</taxon>
        <taxon>Micrococcales</taxon>
        <taxon>Micrococcaceae</taxon>
        <taxon>Arthrobacter</taxon>
    </lineage>
</organism>
<dbReference type="EMBL" id="CP024915">
    <property type="protein sequence ID" value="AUZ89107.1"/>
    <property type="molecule type" value="Genomic_DNA"/>
</dbReference>
<evidence type="ECO:0000313" key="2">
    <source>
        <dbReference type="Proteomes" id="UP000239187"/>
    </source>
</evidence>